<keyword evidence="1" id="KW-0507">mRNA processing</keyword>
<feature type="non-terminal residue" evidence="3">
    <location>
        <position position="93"/>
    </location>
</feature>
<evidence type="ECO:0000313" key="4">
    <source>
        <dbReference type="Proteomes" id="UP000632886"/>
    </source>
</evidence>
<comment type="similarity">
    <text evidence="1">Belongs to the MOS2 family.</text>
</comment>
<dbReference type="InterPro" id="IPR008991">
    <property type="entry name" value="Translation_prot_SH3-like_sf"/>
</dbReference>
<evidence type="ECO:0000259" key="2">
    <source>
        <dbReference type="SMART" id="SM00739"/>
    </source>
</evidence>
<dbReference type="InterPro" id="IPR005824">
    <property type="entry name" value="KOW"/>
</dbReference>
<feature type="non-terminal residue" evidence="3">
    <location>
        <position position="1"/>
    </location>
</feature>
<dbReference type="GO" id="GO:0000398">
    <property type="term" value="P:mRNA splicing, via spliceosome"/>
    <property type="evidence" value="ECO:0007669"/>
    <property type="project" value="UniProtKB-UniRule"/>
</dbReference>
<dbReference type="GO" id="GO:0005840">
    <property type="term" value="C:ribosome"/>
    <property type="evidence" value="ECO:0007669"/>
    <property type="project" value="InterPro"/>
</dbReference>
<organism evidence="3 4">
    <name type="scientific">Centropus bengalensis</name>
    <name type="common">lesser coucal</name>
    <dbReference type="NCBI Taxonomy" id="1463675"/>
    <lineage>
        <taxon>Eukaryota</taxon>
        <taxon>Metazoa</taxon>
        <taxon>Chordata</taxon>
        <taxon>Craniata</taxon>
        <taxon>Vertebrata</taxon>
        <taxon>Euteleostomi</taxon>
        <taxon>Archelosauria</taxon>
        <taxon>Archosauria</taxon>
        <taxon>Dinosauria</taxon>
        <taxon>Saurischia</taxon>
        <taxon>Theropoda</taxon>
        <taxon>Coelurosauria</taxon>
        <taxon>Aves</taxon>
        <taxon>Neognathae</taxon>
        <taxon>Neoaves</taxon>
        <taxon>Otidimorphae</taxon>
        <taxon>Cuculiformes</taxon>
        <taxon>Centropidae</taxon>
        <taxon>Centropus</taxon>
    </lineage>
</organism>
<dbReference type="GO" id="GO:0005681">
    <property type="term" value="C:spliceosomal complex"/>
    <property type="evidence" value="ECO:0007669"/>
    <property type="project" value="TreeGrafter"/>
</dbReference>
<dbReference type="Pfam" id="PF25088">
    <property type="entry name" value="GPKOW_C"/>
    <property type="match status" value="1"/>
</dbReference>
<keyword evidence="4" id="KW-1185">Reference proteome</keyword>
<sequence length="93" mass="10357">VEDLVSADTCVCRTDEGHLVEGLEESMLETVIPRGEGDRVMVVLGEHAGRVGRILEREPERSRVLVQLEREAGRVVQLDYDAVCHYVGGHEDD</sequence>
<gene>
    <name evidence="3" type="primary">Gpkow</name>
    <name evidence="3" type="ORF">CENBEN_R15167</name>
</gene>
<dbReference type="Proteomes" id="UP000632886">
    <property type="component" value="Unassembled WGS sequence"/>
</dbReference>
<comment type="caution">
    <text evidence="3">The sequence shown here is derived from an EMBL/GenBank/DDBJ whole genome shotgun (WGS) entry which is preliminary data.</text>
</comment>
<feature type="domain" description="KOW" evidence="2">
    <location>
        <begin position="33"/>
        <end position="60"/>
    </location>
</feature>
<protein>
    <recommendedName>
        <fullName evidence="1">G-patch domain and KOW motifs-containing protein</fullName>
    </recommendedName>
</protein>
<dbReference type="Gene3D" id="2.30.30.30">
    <property type="match status" value="1"/>
</dbReference>
<keyword evidence="1" id="KW-0508">mRNA splicing</keyword>
<keyword evidence="1" id="KW-0539">Nucleus</keyword>
<dbReference type="PANTHER" id="PTHR15818">
    <property type="entry name" value="G PATCH AND KOW-CONTAINING"/>
    <property type="match status" value="1"/>
</dbReference>
<evidence type="ECO:0000256" key="1">
    <source>
        <dbReference type="RuleBase" id="RU369096"/>
    </source>
</evidence>
<comment type="subcellular location">
    <subcellularLocation>
        <location evidence="1">Nucleus</location>
    </subcellularLocation>
</comment>
<proteinExistence type="inferred from homology"/>
<accession>A0A852M6H9</accession>
<dbReference type="InterPro" id="IPR045166">
    <property type="entry name" value="Spp2-like"/>
</dbReference>
<evidence type="ECO:0000313" key="3">
    <source>
        <dbReference type="EMBL" id="NXY00562.1"/>
    </source>
</evidence>
<dbReference type="GO" id="GO:0006412">
    <property type="term" value="P:translation"/>
    <property type="evidence" value="ECO:0007669"/>
    <property type="project" value="InterPro"/>
</dbReference>
<dbReference type="SMART" id="SM00739">
    <property type="entry name" value="KOW"/>
    <property type="match status" value="1"/>
</dbReference>
<reference evidence="3 4" key="1">
    <citation type="submission" date="2020-02" db="EMBL/GenBank/DDBJ databases">
        <title>Bird 10,000 Genomes (B10K) Project - Family phase.</title>
        <authorList>
            <person name="Zhang G."/>
        </authorList>
    </citation>
    <scope>NUCLEOTIDE SEQUENCE [LARGE SCALE GENOMIC DNA]</scope>
    <source>
        <strain evidence="3">B10K-DU-017-21</strain>
    </source>
</reference>
<dbReference type="EMBL" id="WBNK01006811">
    <property type="protein sequence ID" value="NXY00562.1"/>
    <property type="molecule type" value="Genomic_DNA"/>
</dbReference>
<dbReference type="InterPro" id="IPR005825">
    <property type="entry name" value="Ribosomal_uL24_CS"/>
</dbReference>
<dbReference type="InterPro" id="IPR014722">
    <property type="entry name" value="Rib_uL2_dom2"/>
</dbReference>
<name>A0A852M6H9_9AVES</name>
<dbReference type="PROSITE" id="PS01108">
    <property type="entry name" value="RIBOSOMAL_L24"/>
    <property type="match status" value="1"/>
</dbReference>
<comment type="function">
    <text evidence="1">RNA-binding protein involved in pre-mRNA splicing.</text>
</comment>
<dbReference type="PANTHER" id="PTHR15818:SF2">
    <property type="entry name" value="G-PATCH DOMAIN AND KOW MOTIFS-CONTAINING PROTEIN"/>
    <property type="match status" value="1"/>
</dbReference>
<dbReference type="GO" id="GO:0003735">
    <property type="term" value="F:structural constituent of ribosome"/>
    <property type="evidence" value="ECO:0007669"/>
    <property type="project" value="InterPro"/>
</dbReference>
<dbReference type="SUPFAM" id="SSF50104">
    <property type="entry name" value="Translation proteins SH3-like domain"/>
    <property type="match status" value="1"/>
</dbReference>
<dbReference type="AlphaFoldDB" id="A0A852M6H9"/>